<dbReference type="Gene3D" id="3.40.640.10">
    <property type="entry name" value="Type I PLP-dependent aspartate aminotransferase-like (Major domain)"/>
    <property type="match status" value="2"/>
</dbReference>
<dbReference type="GO" id="GO:0000287">
    <property type="term" value="F:magnesium ion binding"/>
    <property type="evidence" value="ECO:0007669"/>
    <property type="project" value="InterPro"/>
</dbReference>
<dbReference type="GO" id="GO:0005524">
    <property type="term" value="F:ATP binding"/>
    <property type="evidence" value="ECO:0007669"/>
    <property type="project" value="UniProtKB-KW"/>
</dbReference>
<keyword evidence="3" id="KW-0032">Aminotransferase</keyword>
<evidence type="ECO:0000256" key="6">
    <source>
        <dbReference type="ARBA" id="ARBA00022723"/>
    </source>
</evidence>
<evidence type="ECO:0000256" key="1">
    <source>
        <dbReference type="ARBA" id="ARBA00008954"/>
    </source>
</evidence>
<evidence type="ECO:0000256" key="9">
    <source>
        <dbReference type="ARBA" id="ARBA00022840"/>
    </source>
</evidence>
<keyword evidence="2" id="KW-0963">Cytoplasm</keyword>
<dbReference type="GO" id="GO:0004497">
    <property type="term" value="F:monooxygenase activity"/>
    <property type="evidence" value="ECO:0007669"/>
    <property type="project" value="UniProtKB-KW"/>
</dbReference>
<keyword evidence="4" id="KW-0436">Ligase</keyword>
<dbReference type="GO" id="GO:0004141">
    <property type="term" value="F:dethiobiotin synthase activity"/>
    <property type="evidence" value="ECO:0007669"/>
    <property type="project" value="InterPro"/>
</dbReference>
<evidence type="ECO:0000256" key="7">
    <source>
        <dbReference type="ARBA" id="ARBA00022741"/>
    </source>
</evidence>
<dbReference type="InterPro" id="IPR004839">
    <property type="entry name" value="Aminotransferase_I/II_large"/>
</dbReference>
<dbReference type="GO" id="GO:0030170">
    <property type="term" value="F:pyridoxal phosphate binding"/>
    <property type="evidence" value="ECO:0007669"/>
    <property type="project" value="InterPro"/>
</dbReference>
<keyword evidence="12" id="KW-0560">Oxidoreductase</keyword>
<sequence length="1080" mass="116781">MARTLVFLDRPRHTRVRRVVNAAFSAKALESLHGTIEKRVTQIHLGLEDKLRHGPADLVDEAWSEQLARFIGQATPDLPLLMDTQDALLDMAGFLGNSTNLQEDSAWRLRKAAGLAIESAEDSCCDQRGAALRQPDSIHSQTFDAGPALARRDNQAELSMGHGIHHCLGAGLVQLEAKLVLEQFLPLLPRLQLAQAQDVAGATASPLICGHHALAHQLEQELADWSGFEASRLFVSGYQASLGVIPALVGTGDTIFCDRLNHASLVDASRLSGARLRVYPHRDMARLDDLLGRPTTGFKLVISDSLFSMDGTVAPVDELITLCERHDALLYLDDAHGLGVLGENGRGAPEHFLLNTTQRQRLIYLGTFGKAAGQGGAFIACSHSLADWFTQSARSYVYSTGLAPAHCASLLACLQLIKQAQPQRALLKKHIQTLQTFSQDLPWRLAPSDTPVQSLLIGEMQHHDQGVPLLAIKRAQGAWLYDADGNAYLDAISSWWVNLFGHSHPHLVQAINDQVQQLDHIMLCGLTHEPVVQLSERLAALSSHRLGHAFYASDGASAVEIALKLSVHYWRNQGQEHKHRFVGIAQGYHGETLGALAVTDVPLFRESYGSQLGQQYTAASPDLRQAHSPDEHHQVTTNALQSLEQILESHQDIAAVILEPLVQCAAGMHMHSPDYLRGVRELCDRHQVHLILDEIAVGCGRTGTFFACEQAGIWPDLLCLSKGITGGTLPLSVVLSNPTIYQGFYDQDLRRAAKNAGTSAGRGFAQVEAALSQNAASAPLRGDLGLRAGHRPGSLRPPGLCSTLLPLCPAARADAAPYRQYGVPDARLSMGHTRSGALPAWPGSSAEGIRMRACFVTGTDTEIGKTLVSSALLHLLSQSGARTLGIKPIASGAEEIEGRLHNEDVDALARHSRLKPDPETLTPYLFKPAAAPHILAEQAGIELDPALIQKSVQAAAEQADYAIVEGVGGFMLPLGQGRTGADLAQALQLPVVLVIGLRLGALNHALLTVQAIRANGLPLLGWIANHIAPEMTYAQENLQTLHDYLPGPCLGVIPRLNATTLDDRIQQAAHYLRSPWKEKD</sequence>
<evidence type="ECO:0000256" key="8">
    <source>
        <dbReference type="ARBA" id="ARBA00022756"/>
    </source>
</evidence>
<evidence type="ECO:0000256" key="12">
    <source>
        <dbReference type="ARBA" id="ARBA00023033"/>
    </source>
</evidence>
<dbReference type="Gene3D" id="3.40.50.300">
    <property type="entry name" value="P-loop containing nucleotide triphosphate hydrolases"/>
    <property type="match status" value="1"/>
</dbReference>
<dbReference type="WBParaSite" id="L893_g7736.t1">
    <property type="protein sequence ID" value="L893_g7736.t1"/>
    <property type="gene ID" value="L893_g7736"/>
</dbReference>
<dbReference type="PANTHER" id="PTHR42684">
    <property type="entry name" value="ADENOSYLMETHIONINE-8-AMINO-7-OXONONANOATE AMINOTRANSFERASE"/>
    <property type="match status" value="1"/>
</dbReference>
<dbReference type="GO" id="GO:0016705">
    <property type="term" value="F:oxidoreductase activity, acting on paired donors, with incorporation or reduction of molecular oxygen"/>
    <property type="evidence" value="ECO:0007669"/>
    <property type="project" value="InterPro"/>
</dbReference>
<dbReference type="GO" id="GO:0009102">
    <property type="term" value="P:biotin biosynthetic process"/>
    <property type="evidence" value="ECO:0007669"/>
    <property type="project" value="UniProtKB-UniPathway"/>
</dbReference>
<proteinExistence type="inferred from homology"/>
<evidence type="ECO:0000256" key="2">
    <source>
        <dbReference type="ARBA" id="ARBA00022490"/>
    </source>
</evidence>
<dbReference type="Pfam" id="PF00202">
    <property type="entry name" value="Aminotran_3"/>
    <property type="match status" value="1"/>
</dbReference>
<dbReference type="UniPathway" id="UPA00078"/>
<dbReference type="InterPro" id="IPR036396">
    <property type="entry name" value="Cyt_P450_sf"/>
</dbReference>
<feature type="domain" description="Aminotransferase class I/classII large" evidence="13">
    <location>
        <begin position="195"/>
        <end position="460"/>
    </location>
</feature>
<keyword evidence="9" id="KW-0067">ATP-binding</keyword>
<dbReference type="InterPro" id="IPR015424">
    <property type="entry name" value="PyrdxlP-dep_Trfase"/>
</dbReference>
<dbReference type="SUPFAM" id="SSF52540">
    <property type="entry name" value="P-loop containing nucleoside triphosphate hydrolases"/>
    <property type="match status" value="1"/>
</dbReference>
<dbReference type="PANTHER" id="PTHR42684:SF17">
    <property type="entry name" value="ADENOSYLMETHIONINE-8-AMINO-7-OXONONANOATE AMINOTRANSFERASE"/>
    <property type="match status" value="1"/>
</dbReference>
<dbReference type="PROSITE" id="PS00600">
    <property type="entry name" value="AA_TRANSFER_CLASS_3"/>
    <property type="match status" value="1"/>
</dbReference>
<keyword evidence="8" id="KW-0093">Biotin biosynthesis</keyword>
<organism evidence="14 15">
    <name type="scientific">Steinernema glaseri</name>
    <dbReference type="NCBI Taxonomy" id="37863"/>
    <lineage>
        <taxon>Eukaryota</taxon>
        <taxon>Metazoa</taxon>
        <taxon>Ecdysozoa</taxon>
        <taxon>Nematoda</taxon>
        <taxon>Chromadorea</taxon>
        <taxon>Rhabditida</taxon>
        <taxon>Tylenchina</taxon>
        <taxon>Panagrolaimomorpha</taxon>
        <taxon>Strongyloidoidea</taxon>
        <taxon>Steinernematidae</taxon>
        <taxon>Steinernema</taxon>
    </lineage>
</organism>
<dbReference type="Proteomes" id="UP000095287">
    <property type="component" value="Unplaced"/>
</dbReference>
<evidence type="ECO:0000313" key="14">
    <source>
        <dbReference type="Proteomes" id="UP000095287"/>
    </source>
</evidence>
<dbReference type="AlphaFoldDB" id="A0A1I8AP55"/>
<name>A0A1I8AP55_9BILA</name>
<evidence type="ECO:0000259" key="13">
    <source>
        <dbReference type="Pfam" id="PF00155"/>
    </source>
</evidence>
<dbReference type="Pfam" id="PF13500">
    <property type="entry name" value="AAA_26"/>
    <property type="match status" value="1"/>
</dbReference>
<dbReference type="NCBIfam" id="TIGR00347">
    <property type="entry name" value="bioD"/>
    <property type="match status" value="1"/>
</dbReference>
<dbReference type="InterPro" id="IPR049704">
    <property type="entry name" value="Aminotrans_3_PPA_site"/>
</dbReference>
<dbReference type="SUPFAM" id="SSF48264">
    <property type="entry name" value="Cytochrome P450"/>
    <property type="match status" value="1"/>
</dbReference>
<evidence type="ECO:0000313" key="15">
    <source>
        <dbReference type="WBParaSite" id="L893_g7736.t1"/>
    </source>
</evidence>
<reference evidence="15" key="1">
    <citation type="submission" date="2016-11" db="UniProtKB">
        <authorList>
            <consortium name="WormBaseParasite"/>
        </authorList>
    </citation>
    <scope>IDENTIFICATION</scope>
</reference>
<evidence type="ECO:0000256" key="10">
    <source>
        <dbReference type="ARBA" id="ARBA00022842"/>
    </source>
</evidence>
<dbReference type="InterPro" id="IPR004472">
    <property type="entry name" value="DTB_synth_BioD"/>
</dbReference>
<dbReference type="InterPro" id="IPR015421">
    <property type="entry name" value="PyrdxlP-dep_Trfase_major"/>
</dbReference>
<evidence type="ECO:0000256" key="11">
    <source>
        <dbReference type="ARBA" id="ARBA00022898"/>
    </source>
</evidence>
<keyword evidence="12" id="KW-0503">Monooxygenase</keyword>
<dbReference type="Pfam" id="PF00155">
    <property type="entry name" value="Aminotran_1_2"/>
    <property type="match status" value="1"/>
</dbReference>
<keyword evidence="5" id="KW-0808">Transferase</keyword>
<dbReference type="SUPFAM" id="SSF53383">
    <property type="entry name" value="PLP-dependent transferases"/>
    <property type="match status" value="2"/>
</dbReference>
<evidence type="ECO:0000256" key="3">
    <source>
        <dbReference type="ARBA" id="ARBA00022576"/>
    </source>
</evidence>
<keyword evidence="7" id="KW-0547">Nucleotide-binding</keyword>
<dbReference type="GO" id="GO:0020037">
    <property type="term" value="F:heme binding"/>
    <property type="evidence" value="ECO:0007669"/>
    <property type="project" value="InterPro"/>
</dbReference>
<keyword evidence="11" id="KW-0663">Pyridoxal phosphate</keyword>
<keyword evidence="10" id="KW-0460">Magnesium</keyword>
<dbReference type="InterPro" id="IPR015422">
    <property type="entry name" value="PyrdxlP-dep_Trfase_small"/>
</dbReference>
<comment type="similarity">
    <text evidence="1">Belongs to the class-III pyridoxal-phosphate-dependent aminotransferase family.</text>
</comment>
<dbReference type="FunFam" id="3.40.50.300:FF:000292">
    <property type="entry name" value="ATP-dependent dethiobiotin synthetase BioD"/>
    <property type="match status" value="1"/>
</dbReference>
<dbReference type="CDD" id="cd00610">
    <property type="entry name" value="OAT_like"/>
    <property type="match status" value="1"/>
</dbReference>
<dbReference type="GO" id="GO:0042803">
    <property type="term" value="F:protein homodimerization activity"/>
    <property type="evidence" value="ECO:0007669"/>
    <property type="project" value="UniProtKB-ARBA"/>
</dbReference>
<dbReference type="InterPro" id="IPR005814">
    <property type="entry name" value="Aminotrans_3"/>
</dbReference>
<keyword evidence="14" id="KW-1185">Reference proteome</keyword>
<dbReference type="GO" id="GO:0005506">
    <property type="term" value="F:iron ion binding"/>
    <property type="evidence" value="ECO:0007669"/>
    <property type="project" value="InterPro"/>
</dbReference>
<dbReference type="Gene3D" id="3.90.1150.10">
    <property type="entry name" value="Aspartate Aminotransferase, domain 1"/>
    <property type="match status" value="1"/>
</dbReference>
<dbReference type="InterPro" id="IPR027417">
    <property type="entry name" value="P-loop_NTPase"/>
</dbReference>
<dbReference type="CDD" id="cd03109">
    <property type="entry name" value="DTBS"/>
    <property type="match status" value="1"/>
</dbReference>
<dbReference type="GO" id="GO:0004015">
    <property type="term" value="F:adenosylmethionine-8-amino-7-oxononanoate transaminase activity"/>
    <property type="evidence" value="ECO:0007669"/>
    <property type="project" value="TreeGrafter"/>
</dbReference>
<protein>
    <submittedName>
        <fullName evidence="15">Aminotran_1_2 domain-containing protein</fullName>
    </submittedName>
</protein>
<accession>A0A1I8AP55</accession>
<evidence type="ECO:0000256" key="4">
    <source>
        <dbReference type="ARBA" id="ARBA00022598"/>
    </source>
</evidence>
<dbReference type="HAMAP" id="MF_00336">
    <property type="entry name" value="BioD"/>
    <property type="match status" value="1"/>
</dbReference>
<keyword evidence="6" id="KW-0479">Metal-binding</keyword>
<dbReference type="Gene3D" id="1.10.630.10">
    <property type="entry name" value="Cytochrome P450"/>
    <property type="match status" value="1"/>
</dbReference>
<evidence type="ECO:0000256" key="5">
    <source>
        <dbReference type="ARBA" id="ARBA00022679"/>
    </source>
</evidence>